<proteinExistence type="inferred from homology"/>
<dbReference type="PANTHER" id="PTHR24286">
    <property type="entry name" value="CYTOCHROME P450 26"/>
    <property type="match status" value="1"/>
</dbReference>
<dbReference type="PROSITE" id="PS00086">
    <property type="entry name" value="CYTOCHROME_P450"/>
    <property type="match status" value="1"/>
</dbReference>
<dbReference type="GO" id="GO:0010268">
    <property type="term" value="P:brassinosteroid homeostasis"/>
    <property type="evidence" value="ECO:0000318"/>
    <property type="project" value="GO_Central"/>
</dbReference>
<dbReference type="InterPro" id="IPR017972">
    <property type="entry name" value="Cyt_P450_CS"/>
</dbReference>
<dbReference type="InterPro" id="IPR002401">
    <property type="entry name" value="Cyt_P450_E_grp-I"/>
</dbReference>
<reference evidence="11" key="1">
    <citation type="submission" date="2018-08" db="EMBL/GenBank/DDBJ databases">
        <authorList>
            <person name="Rossello M."/>
        </authorList>
    </citation>
    <scope>NUCLEOTIDE SEQUENCE [LARGE SCALE GENOMIC DNA]</scope>
    <source>
        <strain evidence="11">cv. Chinese Spring</strain>
    </source>
</reference>
<evidence type="ECO:0000313" key="12">
    <source>
        <dbReference type="Proteomes" id="UP000019116"/>
    </source>
</evidence>
<dbReference type="PRINTS" id="PR00385">
    <property type="entry name" value="P450"/>
</dbReference>
<dbReference type="Gene3D" id="1.10.630.10">
    <property type="entry name" value="Cytochrome P450"/>
    <property type="match status" value="1"/>
</dbReference>
<dbReference type="PANTHER" id="PTHR24286:SF169">
    <property type="entry name" value="CYTOCHROME P450 85A1"/>
    <property type="match status" value="1"/>
</dbReference>
<comment type="similarity">
    <text evidence="8">Belongs to the cytochrome P450 family.</text>
</comment>
<dbReference type="Proteomes" id="UP000019116">
    <property type="component" value="Chromosome 2B"/>
</dbReference>
<evidence type="ECO:0000256" key="1">
    <source>
        <dbReference type="ARBA" id="ARBA00004972"/>
    </source>
</evidence>
<feature type="region of interest" description="Disordered" evidence="9">
    <location>
        <begin position="110"/>
        <end position="159"/>
    </location>
</feature>
<organism evidence="11">
    <name type="scientific">Triticum aestivum</name>
    <name type="common">Wheat</name>
    <dbReference type="NCBI Taxonomy" id="4565"/>
    <lineage>
        <taxon>Eukaryota</taxon>
        <taxon>Viridiplantae</taxon>
        <taxon>Streptophyta</taxon>
        <taxon>Embryophyta</taxon>
        <taxon>Tracheophyta</taxon>
        <taxon>Spermatophyta</taxon>
        <taxon>Magnoliopsida</taxon>
        <taxon>Liliopsida</taxon>
        <taxon>Poales</taxon>
        <taxon>Poaceae</taxon>
        <taxon>BOP clade</taxon>
        <taxon>Pooideae</taxon>
        <taxon>Triticodae</taxon>
        <taxon>Triticeae</taxon>
        <taxon>Triticinae</taxon>
        <taxon>Triticum</taxon>
    </lineage>
</organism>
<dbReference type="Gramene" id="TraesRN2B0100035800.1">
    <property type="protein sequence ID" value="TraesRN2B0100035800.1"/>
    <property type="gene ID" value="TraesRN2B0100035800"/>
</dbReference>
<evidence type="ECO:0008006" key="13">
    <source>
        <dbReference type="Google" id="ProtNLM"/>
    </source>
</evidence>
<feature type="chain" id="PRO_5043171641" description="Cytochrome P450 85A1" evidence="10">
    <location>
        <begin position="19"/>
        <end position="532"/>
    </location>
</feature>
<sequence length="532" mass="59451">MALLFLVLVGVFVGVVLASSLLLRWNEVRYGNGPRKEGGCLPPGRMGWPLLGETTDFLKQGPSFMKQRRLRTQPEMDAGRCCWVEMDVAAGDGVASFWRRRRSIILAALSPKTSHNNTPHHCPSSQREAVPDAHLGLPDGGVHGPRAQPPHAAEGEAGGLVPGYPQSMLDILGRNNIAAVHGPLHRHMRGAMLGLVGPVARRQSLLPKIDAFMRSHTSGWAGSVVDVQAKTKEMALLSTLRQIAGITAGPLSDALKAELYTLVLGTISLPINLPGTSYYQGFQARKKLVSILEQMITERRSSGDAHDDMLDVLLRSGDDGTRDKISDEQIIDLLIALIYSGYETMSTTSMMAVKYLSEHPLALEELRREHLDIRKGKSPDEAINYDDFKSMAFTPAVIFETLRLATVVNGLLRKTTKDVEMNGWRIYVYTREINYDPFMYPDLMTFNPWRWLEKNMELHPHFMLFGGGGRMCPGKEVGTVEITTFLHYFVTRYRWEEEGKNTILKFPRVEAPNGCISEFKITELLQQTFCRV</sequence>
<comment type="cofactor">
    <cofactor evidence="7">
        <name>heme</name>
        <dbReference type="ChEBI" id="CHEBI:30413"/>
    </cofactor>
</comment>
<dbReference type="SUPFAM" id="SSF48264">
    <property type="entry name" value="Cytochrome P450"/>
    <property type="match status" value="1"/>
</dbReference>
<comment type="pathway">
    <text evidence="1">Hormone biosynthesis.</text>
</comment>
<dbReference type="PRINTS" id="PR00463">
    <property type="entry name" value="EP450I"/>
</dbReference>
<evidence type="ECO:0000256" key="7">
    <source>
        <dbReference type="PIRSR" id="PIRSR602401-1"/>
    </source>
</evidence>
<accession>A0A3B6BWM4</accession>
<keyword evidence="5 7" id="KW-0408">Iron</keyword>
<keyword evidence="2" id="KW-0812">Transmembrane</keyword>
<evidence type="ECO:0000313" key="11">
    <source>
        <dbReference type="EnsemblPlants" id="TraesCS2B02G004700.1"/>
    </source>
</evidence>
<keyword evidence="7 8" id="KW-0349">Heme</keyword>
<evidence type="ECO:0000256" key="4">
    <source>
        <dbReference type="ARBA" id="ARBA00022989"/>
    </source>
</evidence>
<evidence type="ECO:0000256" key="10">
    <source>
        <dbReference type="SAM" id="SignalP"/>
    </source>
</evidence>
<feature type="signal peptide" evidence="10">
    <location>
        <begin position="1"/>
        <end position="18"/>
    </location>
</feature>
<dbReference type="AlphaFoldDB" id="A0A3B6BWM4"/>
<evidence type="ECO:0000256" key="9">
    <source>
        <dbReference type="SAM" id="MobiDB-lite"/>
    </source>
</evidence>
<keyword evidence="8" id="KW-0503">Monooxygenase</keyword>
<keyword evidence="10" id="KW-0732">Signal</keyword>
<dbReference type="Pfam" id="PF00067">
    <property type="entry name" value="p450"/>
    <property type="match status" value="1"/>
</dbReference>
<dbReference type="PaxDb" id="4565-Traes_2DS_CD1FD0261.1"/>
<dbReference type="OrthoDB" id="1372046at2759"/>
<dbReference type="GO" id="GO:0020037">
    <property type="term" value="F:heme binding"/>
    <property type="evidence" value="ECO:0007669"/>
    <property type="project" value="InterPro"/>
</dbReference>
<evidence type="ECO:0000256" key="3">
    <source>
        <dbReference type="ARBA" id="ARBA00022723"/>
    </source>
</evidence>
<feature type="compositionally biased region" description="Polar residues" evidence="9">
    <location>
        <begin position="111"/>
        <end position="127"/>
    </location>
</feature>
<evidence type="ECO:0000256" key="2">
    <source>
        <dbReference type="ARBA" id="ARBA00022692"/>
    </source>
</evidence>
<name>A0A3B6BWM4_WHEAT</name>
<dbReference type="EnsemblPlants" id="TraesCS2B02G004700.1">
    <property type="protein sequence ID" value="TraesCS2B02G004700.1"/>
    <property type="gene ID" value="TraesCS2B02G004700"/>
</dbReference>
<dbReference type="GO" id="GO:0016132">
    <property type="term" value="P:brassinosteroid biosynthetic process"/>
    <property type="evidence" value="ECO:0000318"/>
    <property type="project" value="GO_Central"/>
</dbReference>
<keyword evidence="4" id="KW-0472">Membrane</keyword>
<dbReference type="Gramene" id="TraesCS2B02G004700.1">
    <property type="protein sequence ID" value="TraesCS2B02G004700.1"/>
    <property type="gene ID" value="TraesCS2B02G004700"/>
</dbReference>
<keyword evidence="4" id="KW-1133">Transmembrane helix</keyword>
<dbReference type="Gramene" id="TraesCS2B03G0038000.1">
    <property type="protein sequence ID" value="TraesCS2B03G0038000.1.CDS"/>
    <property type="gene ID" value="TraesCS2B03G0038000"/>
</dbReference>
<keyword evidence="3 7" id="KW-0479">Metal-binding</keyword>
<dbReference type="GO" id="GO:0005506">
    <property type="term" value="F:iron ion binding"/>
    <property type="evidence" value="ECO:0007669"/>
    <property type="project" value="InterPro"/>
</dbReference>
<reference evidence="11" key="2">
    <citation type="submission" date="2018-10" db="UniProtKB">
        <authorList>
            <consortium name="EnsemblPlants"/>
        </authorList>
    </citation>
    <scope>IDENTIFICATION</scope>
</reference>
<dbReference type="STRING" id="4565.A0A3B6BWM4"/>
<keyword evidence="8" id="KW-0560">Oxidoreductase</keyword>
<dbReference type="GO" id="GO:0004497">
    <property type="term" value="F:monooxygenase activity"/>
    <property type="evidence" value="ECO:0000318"/>
    <property type="project" value="GO_Central"/>
</dbReference>
<keyword evidence="12" id="KW-1185">Reference proteome</keyword>
<dbReference type="SMR" id="A0A3B6BWM4"/>
<dbReference type="InterPro" id="IPR001128">
    <property type="entry name" value="Cyt_P450"/>
</dbReference>
<protein>
    <recommendedName>
        <fullName evidence="13">Cytochrome P450 85A1</fullName>
    </recommendedName>
</protein>
<dbReference type="OMA" id="QPEMDAG"/>
<dbReference type="GO" id="GO:0016705">
    <property type="term" value="F:oxidoreductase activity, acting on paired donors, with incorporation or reduction of molecular oxygen"/>
    <property type="evidence" value="ECO:0007669"/>
    <property type="project" value="InterPro"/>
</dbReference>
<comment type="pathway">
    <text evidence="6">Plant hormone biosynthesis.</text>
</comment>
<feature type="binding site" description="axial binding residue" evidence="7">
    <location>
        <position position="472"/>
    </location>
    <ligand>
        <name>heme</name>
        <dbReference type="ChEBI" id="CHEBI:30413"/>
    </ligand>
    <ligandPart>
        <name>Fe</name>
        <dbReference type="ChEBI" id="CHEBI:18248"/>
    </ligandPart>
</feature>
<evidence type="ECO:0000256" key="5">
    <source>
        <dbReference type="ARBA" id="ARBA00023004"/>
    </source>
</evidence>
<evidence type="ECO:0000256" key="8">
    <source>
        <dbReference type="RuleBase" id="RU000461"/>
    </source>
</evidence>
<dbReference type="CDD" id="cd11043">
    <property type="entry name" value="CYP90-like"/>
    <property type="match status" value="1"/>
</dbReference>
<evidence type="ECO:0000256" key="6">
    <source>
        <dbReference type="ARBA" id="ARBA00029441"/>
    </source>
</evidence>
<dbReference type="InterPro" id="IPR036396">
    <property type="entry name" value="Cyt_P450_sf"/>
</dbReference>